<dbReference type="GO" id="GO:0005829">
    <property type="term" value="C:cytosol"/>
    <property type="evidence" value="ECO:0007669"/>
    <property type="project" value="TreeGrafter"/>
</dbReference>
<dbReference type="InterPro" id="IPR001130">
    <property type="entry name" value="TatD-like"/>
</dbReference>
<keyword evidence="2" id="KW-1185">Reference proteome</keyword>
<dbReference type="Gene3D" id="3.20.20.140">
    <property type="entry name" value="Metal-dependent hydrolases"/>
    <property type="match status" value="2"/>
</dbReference>
<protein>
    <submittedName>
        <fullName evidence="1">1301_t:CDS:1</fullName>
    </submittedName>
</protein>
<dbReference type="InterPro" id="IPR032466">
    <property type="entry name" value="Metal_Hydrolase"/>
</dbReference>
<sequence length="121" mass="13822">MNKLTIFDTHCHLADKKYHHSNQHPKEIIQAAEKAGVKHILNVGYDKASNQKVIQQLTEFPSLFGALGLHPNTLAKKYDLPVLLHIRGEAEEKHIEVFNETYQIVKEEQIQKGILHCFTGN</sequence>
<reference evidence="1" key="1">
    <citation type="submission" date="2022-08" db="EMBL/GenBank/DDBJ databases">
        <authorList>
            <person name="Kallberg Y."/>
            <person name="Tangrot J."/>
            <person name="Rosling A."/>
        </authorList>
    </citation>
    <scope>NUCLEOTIDE SEQUENCE</scope>
    <source>
        <strain evidence="1">Wild A</strain>
    </source>
</reference>
<organism evidence="1 2">
    <name type="scientific">Funneliformis geosporum</name>
    <dbReference type="NCBI Taxonomy" id="1117311"/>
    <lineage>
        <taxon>Eukaryota</taxon>
        <taxon>Fungi</taxon>
        <taxon>Fungi incertae sedis</taxon>
        <taxon>Mucoromycota</taxon>
        <taxon>Glomeromycotina</taxon>
        <taxon>Glomeromycetes</taxon>
        <taxon>Glomerales</taxon>
        <taxon>Glomeraceae</taxon>
        <taxon>Funneliformis</taxon>
    </lineage>
</organism>
<accession>A0A9W4SAY0</accession>
<dbReference type="GO" id="GO:0016788">
    <property type="term" value="F:hydrolase activity, acting on ester bonds"/>
    <property type="evidence" value="ECO:0007669"/>
    <property type="project" value="InterPro"/>
</dbReference>
<dbReference type="EMBL" id="CAMKVN010000012">
    <property type="protein sequence ID" value="CAI2161728.1"/>
    <property type="molecule type" value="Genomic_DNA"/>
</dbReference>
<gene>
    <name evidence="1" type="ORF">FWILDA_LOCUS197</name>
</gene>
<proteinExistence type="predicted"/>
<evidence type="ECO:0000313" key="2">
    <source>
        <dbReference type="Proteomes" id="UP001153678"/>
    </source>
</evidence>
<dbReference type="PANTHER" id="PTHR46124:SF2">
    <property type="entry name" value="D-AMINOACYL-TRNA DEACYLASE"/>
    <property type="match status" value="1"/>
</dbReference>
<name>A0A9W4SAY0_9GLOM</name>
<dbReference type="AlphaFoldDB" id="A0A9W4SAY0"/>
<dbReference type="SUPFAM" id="SSF51556">
    <property type="entry name" value="Metallo-dependent hydrolases"/>
    <property type="match status" value="1"/>
</dbReference>
<comment type="caution">
    <text evidence="1">The sequence shown here is derived from an EMBL/GenBank/DDBJ whole genome shotgun (WGS) entry which is preliminary data.</text>
</comment>
<evidence type="ECO:0000313" key="1">
    <source>
        <dbReference type="EMBL" id="CAI2161728.1"/>
    </source>
</evidence>
<dbReference type="OrthoDB" id="6079689at2759"/>
<dbReference type="PANTHER" id="PTHR46124">
    <property type="entry name" value="D-AMINOACYL-TRNA DEACYLASE"/>
    <property type="match status" value="1"/>
</dbReference>
<dbReference type="Pfam" id="PF01026">
    <property type="entry name" value="TatD_DNase"/>
    <property type="match status" value="2"/>
</dbReference>
<dbReference type="Proteomes" id="UP001153678">
    <property type="component" value="Unassembled WGS sequence"/>
</dbReference>